<evidence type="ECO:0000256" key="7">
    <source>
        <dbReference type="ARBA" id="ARBA00022840"/>
    </source>
</evidence>
<dbReference type="InterPro" id="IPR000403">
    <property type="entry name" value="PI3/4_kinase_cat_dom"/>
</dbReference>
<evidence type="ECO:0000256" key="2">
    <source>
        <dbReference type="ARBA" id="ARBA00012513"/>
    </source>
</evidence>
<dbReference type="FunFam" id="3.30.1010.10:FF:000029">
    <property type="entry name" value="Serine/threonine-protein kinase SMG1"/>
    <property type="match status" value="1"/>
</dbReference>
<evidence type="ECO:0000256" key="8">
    <source>
        <dbReference type="ARBA" id="ARBA00023161"/>
    </source>
</evidence>
<dbReference type="InterPro" id="IPR011009">
    <property type="entry name" value="Kinase-like_dom_sf"/>
</dbReference>
<dbReference type="InterPro" id="IPR016024">
    <property type="entry name" value="ARM-type_fold"/>
</dbReference>
<dbReference type="EC" id="2.7.11.1" evidence="2"/>
<dbReference type="Pfam" id="PF00454">
    <property type="entry name" value="PI3_PI4_kinase"/>
    <property type="match status" value="1"/>
</dbReference>
<evidence type="ECO:0000313" key="16">
    <source>
        <dbReference type="Proteomes" id="UP001418222"/>
    </source>
</evidence>
<evidence type="ECO:0000256" key="1">
    <source>
        <dbReference type="ARBA" id="ARBA00011031"/>
    </source>
</evidence>
<dbReference type="SMART" id="SM00146">
    <property type="entry name" value="PI3Kc"/>
    <property type="match status" value="1"/>
</dbReference>
<keyword evidence="5" id="KW-0547">Nucleotide-binding</keyword>
<dbReference type="PROSITE" id="PS50290">
    <property type="entry name" value="PI3_4_KINASE_3"/>
    <property type="match status" value="1"/>
</dbReference>
<dbReference type="GO" id="GO:0005634">
    <property type="term" value="C:nucleus"/>
    <property type="evidence" value="ECO:0007669"/>
    <property type="project" value="TreeGrafter"/>
</dbReference>
<evidence type="ECO:0000256" key="3">
    <source>
        <dbReference type="ARBA" id="ARBA00022527"/>
    </source>
</evidence>
<dbReference type="SMART" id="SM01345">
    <property type="entry name" value="Rapamycin_bind"/>
    <property type="match status" value="1"/>
</dbReference>
<evidence type="ECO:0000256" key="6">
    <source>
        <dbReference type="ARBA" id="ARBA00022777"/>
    </source>
</evidence>
<evidence type="ECO:0000259" key="14">
    <source>
        <dbReference type="PROSITE" id="PS51190"/>
    </source>
</evidence>
<name>A0AAP0BIU9_9ASPA</name>
<evidence type="ECO:0000256" key="10">
    <source>
        <dbReference type="ARBA" id="ARBA00048679"/>
    </source>
</evidence>
<comment type="catalytic activity">
    <reaction evidence="10">
        <text>L-seryl-[protein] + ATP = O-phospho-L-seryl-[protein] + ADP + H(+)</text>
        <dbReference type="Rhea" id="RHEA:17989"/>
        <dbReference type="Rhea" id="RHEA-COMP:9863"/>
        <dbReference type="Rhea" id="RHEA-COMP:11604"/>
        <dbReference type="ChEBI" id="CHEBI:15378"/>
        <dbReference type="ChEBI" id="CHEBI:29999"/>
        <dbReference type="ChEBI" id="CHEBI:30616"/>
        <dbReference type="ChEBI" id="CHEBI:83421"/>
        <dbReference type="ChEBI" id="CHEBI:456216"/>
        <dbReference type="EC" id="2.7.11.1"/>
    </reaction>
</comment>
<keyword evidence="6 15" id="KW-0418">Kinase</keyword>
<evidence type="ECO:0000256" key="9">
    <source>
        <dbReference type="ARBA" id="ARBA00047899"/>
    </source>
</evidence>
<keyword evidence="7" id="KW-0067">ATP-binding</keyword>
<dbReference type="Gene3D" id="1.10.1070.11">
    <property type="entry name" value="Phosphatidylinositol 3-/4-kinase, catalytic domain"/>
    <property type="match status" value="1"/>
</dbReference>
<dbReference type="InterPro" id="IPR003152">
    <property type="entry name" value="FATC_dom"/>
</dbReference>
<dbReference type="GO" id="GO:0004674">
    <property type="term" value="F:protein serine/threonine kinase activity"/>
    <property type="evidence" value="ECO:0007669"/>
    <property type="project" value="UniProtKB-KW"/>
</dbReference>
<feature type="region of interest" description="Disordered" evidence="12">
    <location>
        <begin position="24"/>
        <end position="43"/>
    </location>
</feature>
<dbReference type="GO" id="GO:0000184">
    <property type="term" value="P:nuclear-transcribed mRNA catabolic process, nonsense-mediated decay"/>
    <property type="evidence" value="ECO:0007669"/>
    <property type="project" value="UniProtKB-KW"/>
</dbReference>
<dbReference type="Pfam" id="PF02260">
    <property type="entry name" value="FATC"/>
    <property type="match status" value="1"/>
</dbReference>
<keyword evidence="4" id="KW-0808">Transferase</keyword>
<proteinExistence type="inferred from homology"/>
<dbReference type="Proteomes" id="UP001418222">
    <property type="component" value="Unassembled WGS sequence"/>
</dbReference>
<comment type="catalytic activity">
    <reaction evidence="9">
        <text>L-threonyl-[protein] + ATP = O-phospho-L-threonyl-[protein] + ADP + H(+)</text>
        <dbReference type="Rhea" id="RHEA:46608"/>
        <dbReference type="Rhea" id="RHEA-COMP:11060"/>
        <dbReference type="Rhea" id="RHEA-COMP:11605"/>
        <dbReference type="ChEBI" id="CHEBI:15378"/>
        <dbReference type="ChEBI" id="CHEBI:30013"/>
        <dbReference type="ChEBI" id="CHEBI:30616"/>
        <dbReference type="ChEBI" id="CHEBI:61977"/>
        <dbReference type="ChEBI" id="CHEBI:456216"/>
        <dbReference type="EC" id="2.7.11.1"/>
    </reaction>
</comment>
<evidence type="ECO:0000256" key="5">
    <source>
        <dbReference type="ARBA" id="ARBA00022741"/>
    </source>
</evidence>
<dbReference type="Gene3D" id="3.30.1010.10">
    <property type="entry name" value="Phosphatidylinositol 3-kinase Catalytic Subunit, Chain A, domain 4"/>
    <property type="match status" value="1"/>
</dbReference>
<dbReference type="InterPro" id="IPR050517">
    <property type="entry name" value="DDR_Repair_Kinase"/>
</dbReference>
<evidence type="ECO:0000259" key="13">
    <source>
        <dbReference type="PROSITE" id="PS50290"/>
    </source>
</evidence>
<comment type="similarity">
    <text evidence="1">Belongs to the PI3/PI4-kinase family.</text>
</comment>
<keyword evidence="11" id="KW-0175">Coiled coil</keyword>
<dbReference type="InterPro" id="IPR036940">
    <property type="entry name" value="PI3/4_kinase_cat_sf"/>
</dbReference>
<evidence type="ECO:0000256" key="11">
    <source>
        <dbReference type="SAM" id="Coils"/>
    </source>
</evidence>
<dbReference type="InterPro" id="IPR031559">
    <property type="entry name" value="SMG1"/>
</dbReference>
<feature type="domain" description="FATC" evidence="14">
    <location>
        <begin position="3707"/>
        <end position="3739"/>
    </location>
</feature>
<dbReference type="CDD" id="cd05170">
    <property type="entry name" value="PIKKc_SMG1"/>
    <property type="match status" value="1"/>
</dbReference>
<keyword evidence="16" id="KW-1185">Reference proteome</keyword>
<dbReference type="Pfam" id="PF15785">
    <property type="entry name" value="SMG1"/>
    <property type="match status" value="1"/>
</dbReference>
<dbReference type="SMART" id="SM01343">
    <property type="entry name" value="FATC"/>
    <property type="match status" value="1"/>
</dbReference>
<feature type="coiled-coil region" evidence="11">
    <location>
        <begin position="2797"/>
        <end position="2827"/>
    </location>
</feature>
<accession>A0AAP0BIU9</accession>
<dbReference type="SUPFAM" id="SSF56112">
    <property type="entry name" value="Protein kinase-like (PK-like)"/>
    <property type="match status" value="1"/>
</dbReference>
<dbReference type="EMBL" id="JBBWWQ010000008">
    <property type="protein sequence ID" value="KAK8941149.1"/>
    <property type="molecule type" value="Genomic_DNA"/>
</dbReference>
<dbReference type="InterPro" id="IPR039414">
    <property type="entry name" value="SMG1_PIKKc"/>
</dbReference>
<gene>
    <name evidence="15" type="primary">TOR</name>
    <name evidence="15" type="ORF">KSP39_PZI010514</name>
</gene>
<dbReference type="PANTHER" id="PTHR11139:SF71">
    <property type="entry name" value="SERINE_THREONINE-PROTEIN KINASE SMG1"/>
    <property type="match status" value="1"/>
</dbReference>
<evidence type="ECO:0000256" key="12">
    <source>
        <dbReference type="SAM" id="MobiDB-lite"/>
    </source>
</evidence>
<protein>
    <recommendedName>
        <fullName evidence="2">non-specific serine/threonine protein kinase</fullName>
        <ecNumber evidence="2">2.7.11.1</ecNumber>
    </recommendedName>
</protein>
<dbReference type="PANTHER" id="PTHR11139">
    <property type="entry name" value="ATAXIA TELANGIECTASIA MUTATED ATM -RELATED"/>
    <property type="match status" value="1"/>
</dbReference>
<dbReference type="GO" id="GO:0005524">
    <property type="term" value="F:ATP binding"/>
    <property type="evidence" value="ECO:0007669"/>
    <property type="project" value="UniProtKB-KW"/>
</dbReference>
<comment type="caution">
    <text evidence="15">The sequence shown here is derived from an EMBL/GenBank/DDBJ whole genome shotgun (WGS) entry which is preliminary data.</text>
</comment>
<dbReference type="FunFam" id="1.10.1070.11:FF:000023">
    <property type="entry name" value="serine/threonine-protein kinase SMG1 isoform X1"/>
    <property type="match status" value="1"/>
</dbReference>
<feature type="domain" description="PI3K/PI4K catalytic" evidence="13">
    <location>
        <begin position="1997"/>
        <end position="2337"/>
    </location>
</feature>
<reference evidence="15 16" key="1">
    <citation type="journal article" date="2022" name="Nat. Plants">
        <title>Genomes of leafy and leafless Platanthera orchids illuminate the evolution of mycoheterotrophy.</title>
        <authorList>
            <person name="Li M.H."/>
            <person name="Liu K.W."/>
            <person name="Li Z."/>
            <person name="Lu H.C."/>
            <person name="Ye Q.L."/>
            <person name="Zhang D."/>
            <person name="Wang J.Y."/>
            <person name="Li Y.F."/>
            <person name="Zhong Z.M."/>
            <person name="Liu X."/>
            <person name="Yu X."/>
            <person name="Liu D.K."/>
            <person name="Tu X.D."/>
            <person name="Liu B."/>
            <person name="Hao Y."/>
            <person name="Liao X.Y."/>
            <person name="Jiang Y.T."/>
            <person name="Sun W.H."/>
            <person name="Chen J."/>
            <person name="Chen Y.Q."/>
            <person name="Ai Y."/>
            <person name="Zhai J.W."/>
            <person name="Wu S.S."/>
            <person name="Zhou Z."/>
            <person name="Hsiao Y.Y."/>
            <person name="Wu W.L."/>
            <person name="Chen Y.Y."/>
            <person name="Lin Y.F."/>
            <person name="Hsu J.L."/>
            <person name="Li C.Y."/>
            <person name="Wang Z.W."/>
            <person name="Zhao X."/>
            <person name="Zhong W.Y."/>
            <person name="Ma X.K."/>
            <person name="Ma L."/>
            <person name="Huang J."/>
            <person name="Chen G.Z."/>
            <person name="Huang M.Z."/>
            <person name="Huang L."/>
            <person name="Peng D.H."/>
            <person name="Luo Y.B."/>
            <person name="Zou S.Q."/>
            <person name="Chen S.P."/>
            <person name="Lan S."/>
            <person name="Tsai W.C."/>
            <person name="Van de Peer Y."/>
            <person name="Liu Z.J."/>
        </authorList>
    </citation>
    <scope>NUCLEOTIDE SEQUENCE [LARGE SCALE GENOMIC DNA]</scope>
    <source>
        <strain evidence="15">Lor287</strain>
    </source>
</reference>
<dbReference type="SUPFAM" id="SSF48371">
    <property type="entry name" value="ARM repeat"/>
    <property type="match status" value="1"/>
</dbReference>
<evidence type="ECO:0000256" key="4">
    <source>
        <dbReference type="ARBA" id="ARBA00022679"/>
    </source>
</evidence>
<evidence type="ECO:0000313" key="15">
    <source>
        <dbReference type="EMBL" id="KAK8941149.1"/>
    </source>
</evidence>
<keyword evidence="8" id="KW-0866">Nonsense-mediated mRNA decay</keyword>
<dbReference type="PROSITE" id="PS51190">
    <property type="entry name" value="FATC"/>
    <property type="match status" value="1"/>
</dbReference>
<organism evidence="15 16">
    <name type="scientific">Platanthera zijinensis</name>
    <dbReference type="NCBI Taxonomy" id="2320716"/>
    <lineage>
        <taxon>Eukaryota</taxon>
        <taxon>Viridiplantae</taxon>
        <taxon>Streptophyta</taxon>
        <taxon>Embryophyta</taxon>
        <taxon>Tracheophyta</taxon>
        <taxon>Spermatophyta</taxon>
        <taxon>Magnoliopsida</taxon>
        <taxon>Liliopsida</taxon>
        <taxon>Asparagales</taxon>
        <taxon>Orchidaceae</taxon>
        <taxon>Orchidoideae</taxon>
        <taxon>Orchideae</taxon>
        <taxon>Orchidinae</taxon>
        <taxon>Platanthera</taxon>
    </lineage>
</organism>
<keyword evidence="3" id="KW-0723">Serine/threonine-protein kinase</keyword>
<sequence>MMQSHLHQLQQQLTSLLSVALPPPVDDEVSSQSSTEAAAPGKGIDDSPRIAAVDSLRRAILYPPNALLLPHCAHFLSQGFSQLLTDKSYGVRKTAATSYASLCAVLASAALSTHVHAHVQILCGGLVEGFLAWALPLLGGFPVRNGSAELALNSLREFLSSGDATSIESYVPSILKACQELLEDERTSLSLLHQLLTILTLISLKFFHCFQLHFIDIVDLLLGWAFMPDLSDSGRRMITDSFLQFRKHWLTNVQFSLGLLSKLLGDAQVIIHDASVGTSPQLGRLLSLFSCFSTILQATTSGLSEKNLLGQITEPLENLTPQLLSCISMFGRKYGWSKCMGESWKCLTLLTEILNEKISQFYPKIIDILFHSLRQVPSYQVLGLLKTNLRLLSLQKLGLLPTSVEILLQFHMPLSQLRLHSNHSAVAISAATYLYFLQHDCDDVVFQAMNSLFEEMELLRRMLAELHLPEVDSNLIQDDTDHVHKNNLDNGRKYSELDLLSLIKFDLKVLSCSVSVDADRGFANQSITVATRNERSSRVTSFILDRFLPFQFPIEGLYELQAHVIKSLCKFSEVEFMTKLTDNAKDLTKCSSNLCAQDLPSFKASNKKHILTAEFLSKFSGTMVRCLNVSSSLTVKMEALGWIRSFSQMVSTIKEDDQLISCFYEPYQNITIDTDLLYSILDAAFDRELKVRSHIAPVLEFLLQSGLIHPENFCFVSEVAINKLSDPDMSIKSAFVRLISIAVPVSLYIHGITDRGYLCKLRPTTRAYMYYMNWKQALCLKQMPQKLHSQQLVSVLNYISQRWKVPHTSWIRQLVFSCRGRKDGISNQEEIIGDHASSDYFEDAKTDELLLQKTCQVNSLAAIWWSVNEAARYCINLRLRTNLGGPAQTFAALERMLLDTPNILKLDFEQSEGQYLGSSNFHMLPIRLLLDFVEALKKNAYNAYEGSAVLPHATRQSSLFFRANKKVCEEWFSRICEPMLNAGFALNCHDATFYYCSSRLQELQKLPASPFKDKTHGLLENFMNQSYIFTGDILKVLQRASLALCKGREPEALVGLQKWVGTMFPPFFADGTPFIPSVNDNVMHFSWMTGLVYQAKGQYEKAAAHFSHLLQSEEALGSIGSDGIQFIIARVIECYTSLSDWKSLENWLSELQALRSMHAGKPYSGALTAAGNEMNAIHALARFDEGDIQAAWGYLDLTPKSSCQLTLDPKLAFERSEQMLLLSMLQKEGSTNKVHADLDKAKVMLDEALSCIPLDGLTEAAPLTVQLHCILAMEEWKSSGQQLPSIMDSFSQSLHSPISRVRQDSNLWMKIFRVYCTIMPASYATNLLGQRMLSLARKQSNFMLAGRLRKYLHEHPLSEHKHAEFLAVNLQYEEILLKNAAGETDEALIDLWSFVCTDFQSRTTSFFSNISTTKAKACLKLASWMSRKSSNINLRSFISKIHEDLMLLSRANGTSICSREIFSSSSSSQTSDTKWNAVLEEIIGTSTKQSCKLCPTLGKAWLSYAAWCFTQAKNSFSGDGPVLQSCYLSSVLSEEISHVRCQLTDDEKSNIKSIVTSIYHSRNHVAVKRDQESGHFDSTSYPECQEFLNSLVHDTTLIMEAAAGTPGFESFDGECPSVILFSELQSHFFHKIAGMDKSDTTSYIHDLIEIWWLLRKRRVSLFGYAAHGYFQFLSYSSSGLKESNCTNFHPGHTIDKSSSCILRAMLYILVILLNFGVELEETLNHGFTTVPPLSWQEIIPQLFARVSSHPQQAVRKQIEGLLMILAKLSPCSIVYPLLVNLNAYEGQSVVELQNIKTYLSNLHPKLIQDVWLVINELGGITILWEEQWLSTLQDLRTDVVRCINMLKEEASRIADNSTLCHTEKNKINAAKYSAMMSPIVVALERRLASTCREAETLHEQWFQKEYGKQLKSAILSFKTAPSSASALDDVWQVFDAIAASLAVYQRKSIFYLGEVAPKLALLSSSNVPMPGLEREISLLDVCESTSAVQGIITISSFNEQIEILSTKTRPKKLALLGSDGQKYTYLLKGREDLRLDARIMQLLQAINGFFISSSDSLSQSIGVHHYSVTPISGQAGLIQWVDNVISIYSVYKSWQYRSQLTQCSGSGAINFSNSVPQVPRPSDMFYGKIIPALKEKGIRRVISRRDWPHEVKKKVLLDLMQETPRDLLWQEMWCSSEGFKTFHSKIRRFSGGVAAMSIIGHVFGLGDRHLDNILMNFITGEVVHIDYNVCFDKGRRLKIPEIVPFRLTQTIVAALGLTGTEGIFRINCETVINILRKNKDIVLMLLEVFIWDPLVEWTRDDKHDEATVGGEEKKGMELAVSLSLFASRFQEIRVPLQEHRDLLVSTLPAAECALKRFLDVLIRYESLSVVFHHTDKERSSLLQHETTAKSFAAEITAITEKSRAYFEAQTNEFTQAKSLAAEKAQEAAAWMEGHGRVLDALRSGSFPSSQACIALHSMEEALSLKSSVLVSGVPLTVVPEPTQAQCYDLDREMSSIIAELDNGLSSGIEALHEYALALQILPFNYITSSPVNNWAQILQHTVNNLSTEVLSLAMRQSADIMTKDQGTVADSIQKRHHDLFINLERFTMEIEMVDKQCSEQMNSIGLDTEEKSKERLLSVFFEHMQPAWYGSREDDFHLKHLGTKLHDGSSDHKLLNDPDEKKGRALYILHIAIRELYKDVKENLISISKCSSGKSSCKTDDSLPNNSDIVSAELEDQIEKCVLLAGFVTEIQEFIGITSFSIDNTKPTSEHCWASVFQAILHAIKQLIEKLTCYVLPEIIQSVVSSSAEVMEAFGSLSRVRGSIHEALEKIAEMEKERASLLELEQNYFIKVGLITEQQRSLEEASVRGRDHLSWEETEELATQIDACRAQLDILHLSWNEKDARITCLARMEADISNSLSSLEGYFSSLIGIEEDGESHTKGSKSPLFALVKPFTKLESVDQMLSSHASAGFHSSGSSCTLPHLMSGFPLLDSIWRFSYLLKKHSFFIWKIGVVDSILDSWMHEISSSVDHNIRFDQLCNALKKKLGAHLQDYIGQYLKERVAPAFLAHLDRENKKLHQKIEEMDLVSDNINDYSEAVRRFRFMLEEYCNAHETAKAARSAVYIMKRHVNELTEALQKTALEIIQLEWMHEQTLPQLLKSKVFLQNTSIDNKLLNISRGNLMGKVQSSISSVARSLESLQALEKTSIAAEGKLERAMLWACAGSNSVGSFSSSTNCSRIPSEFHNHLSRRRKLLWTAHQHASDVIKICTYVIEFEASRDGLNWVHREKFSEQTGDSRTCQSYLTALRRLDTAHHSFARAEQEWLLSQNKMEAASKGLISATNEFFIASVKAKSASADLQDNLMDMRKCGFEACLALSSFISVSEGHTALTSEGGSMLEEVLAITEGLHDIYGLAKEASFVHRTLVTDLAKAKMILQPLEASLSSGMETMNDAKLKECSTDILSIHGQALYQSHCFGLQEAVHSLASLVPSITSCANELFSMLTKLARDASTHSGNLHKALEGLGESQVMRSQEISLSRPDFSDGLYANEKIFCKTDEGILLDNSTSIHEFQLDDEGWISSPDCSYTSSKDFSMASNDAEEKDDCDIKNCSKEKLCDEKFKSESTDEFNASGSASTAFYISRIKSVLGSDSHASDIREGTFDGIKPVDSSNEHYILSPSKGDEENHDYSTSSNPLRWSNRGKKNAYAVSILRQVELKIDGKDIDNERVMQASQQVDHLIKEATSIDNLCSMYEGWTPWI</sequence>